<evidence type="ECO:0000313" key="3">
    <source>
        <dbReference type="EMBL" id="SEP76308.1"/>
    </source>
</evidence>
<accession>A0A1H9AK17</accession>
<organism evidence="3 4">
    <name type="scientific">Solimonas aquatica</name>
    <dbReference type="NCBI Taxonomy" id="489703"/>
    <lineage>
        <taxon>Bacteria</taxon>
        <taxon>Pseudomonadati</taxon>
        <taxon>Pseudomonadota</taxon>
        <taxon>Gammaproteobacteria</taxon>
        <taxon>Nevskiales</taxon>
        <taxon>Nevskiaceae</taxon>
        <taxon>Solimonas</taxon>
    </lineage>
</organism>
<evidence type="ECO:0000256" key="1">
    <source>
        <dbReference type="SAM" id="MobiDB-lite"/>
    </source>
</evidence>
<dbReference type="SMART" id="SM00463">
    <property type="entry name" value="SMR"/>
    <property type="match status" value="1"/>
</dbReference>
<dbReference type="Gene3D" id="3.30.1370.110">
    <property type="match status" value="1"/>
</dbReference>
<feature type="domain" description="Smr" evidence="2">
    <location>
        <begin position="98"/>
        <end position="179"/>
    </location>
</feature>
<sequence>MSSDSQDAADDDHALFRLALSGVRLAPPSSRVAEHRSVPAPQPRQRHADDLAVLREMLEDPDPELLEHGETLSYRHAGVQDSVLRRLRRGHYRLEAELDLHGHNRERAKLALAQFLSRCLDRDLRCVRIIHGKGHGSPNSGPVLKVLVAGWLRKRREVLAYCSARPVDGGSGAVYVLLRGR</sequence>
<gene>
    <name evidence="3" type="ORF">SAMN04488038_101412</name>
</gene>
<evidence type="ECO:0000313" key="4">
    <source>
        <dbReference type="Proteomes" id="UP000199233"/>
    </source>
</evidence>
<keyword evidence="4" id="KW-1185">Reference proteome</keyword>
<dbReference type="InterPro" id="IPR002625">
    <property type="entry name" value="Smr_dom"/>
</dbReference>
<dbReference type="OrthoDB" id="9808881at2"/>
<dbReference type="Pfam" id="PF01713">
    <property type="entry name" value="Smr"/>
    <property type="match status" value="1"/>
</dbReference>
<dbReference type="RefSeq" id="WP_093281261.1">
    <property type="nucleotide sequence ID" value="NZ_FOFS01000001.1"/>
</dbReference>
<evidence type="ECO:0000259" key="2">
    <source>
        <dbReference type="PROSITE" id="PS50828"/>
    </source>
</evidence>
<name>A0A1H9AK17_9GAMM</name>
<dbReference type="InterPro" id="IPR036063">
    <property type="entry name" value="Smr_dom_sf"/>
</dbReference>
<feature type="region of interest" description="Disordered" evidence="1">
    <location>
        <begin position="27"/>
        <end position="47"/>
    </location>
</feature>
<keyword evidence="3" id="KW-0255">Endonuclease</keyword>
<protein>
    <submittedName>
        <fullName evidence="3">DNA-nicking endonuclease, Smr domain</fullName>
    </submittedName>
</protein>
<keyword evidence="3" id="KW-0540">Nuclease</keyword>
<keyword evidence="3" id="KW-0378">Hydrolase</keyword>
<dbReference type="PANTHER" id="PTHR35562:SF2">
    <property type="entry name" value="DNA ENDONUCLEASE SMRA-RELATED"/>
    <property type="match status" value="1"/>
</dbReference>
<dbReference type="PANTHER" id="PTHR35562">
    <property type="entry name" value="DNA ENDONUCLEASE SMRA-RELATED"/>
    <property type="match status" value="1"/>
</dbReference>
<dbReference type="GO" id="GO:0004520">
    <property type="term" value="F:DNA endonuclease activity"/>
    <property type="evidence" value="ECO:0007669"/>
    <property type="project" value="TreeGrafter"/>
</dbReference>
<dbReference type="SUPFAM" id="SSF160443">
    <property type="entry name" value="SMR domain-like"/>
    <property type="match status" value="1"/>
</dbReference>
<dbReference type="AlphaFoldDB" id="A0A1H9AK17"/>
<dbReference type="EMBL" id="FOFS01000001">
    <property type="protein sequence ID" value="SEP76308.1"/>
    <property type="molecule type" value="Genomic_DNA"/>
</dbReference>
<dbReference type="Proteomes" id="UP000199233">
    <property type="component" value="Unassembled WGS sequence"/>
</dbReference>
<reference evidence="3 4" key="1">
    <citation type="submission" date="2016-10" db="EMBL/GenBank/DDBJ databases">
        <authorList>
            <person name="de Groot N.N."/>
        </authorList>
    </citation>
    <scope>NUCLEOTIDE SEQUENCE [LARGE SCALE GENOMIC DNA]</scope>
    <source>
        <strain evidence="3 4">DSM 25927</strain>
    </source>
</reference>
<dbReference type="PROSITE" id="PS50828">
    <property type="entry name" value="SMR"/>
    <property type="match status" value="1"/>
</dbReference>
<dbReference type="STRING" id="489703.SAMN04488038_101412"/>
<proteinExistence type="predicted"/>